<dbReference type="SUPFAM" id="SSF50447">
    <property type="entry name" value="Translation proteins"/>
    <property type="match status" value="1"/>
</dbReference>
<evidence type="ECO:0000256" key="2">
    <source>
        <dbReference type="ARBA" id="ARBA00022517"/>
    </source>
</evidence>
<feature type="domain" description="Ribosome maturation factor RimM PRC barrel" evidence="7">
    <location>
        <begin position="98"/>
        <end position="165"/>
    </location>
</feature>
<dbReference type="InterPro" id="IPR011033">
    <property type="entry name" value="PRC_barrel-like_sf"/>
</dbReference>
<feature type="domain" description="RimM N-terminal" evidence="6">
    <location>
        <begin position="8"/>
        <end position="87"/>
    </location>
</feature>
<dbReference type="NCBIfam" id="TIGR02273">
    <property type="entry name" value="16S_RimM"/>
    <property type="match status" value="1"/>
</dbReference>
<protein>
    <recommendedName>
        <fullName evidence="5">Ribosome maturation factor RimM</fullName>
    </recommendedName>
</protein>
<dbReference type="GO" id="GO:0005737">
    <property type="term" value="C:cytoplasm"/>
    <property type="evidence" value="ECO:0007669"/>
    <property type="project" value="UniProtKB-SubCell"/>
</dbReference>
<dbReference type="Proteomes" id="UP000199182">
    <property type="component" value="Unassembled WGS sequence"/>
</dbReference>
<gene>
    <name evidence="5" type="primary">rimM</name>
    <name evidence="8" type="ORF">SAMN05192585_10429</name>
</gene>
<accession>A0A1G9VK76</accession>
<dbReference type="InterPro" id="IPR009000">
    <property type="entry name" value="Transl_B-barrel_sf"/>
</dbReference>
<evidence type="ECO:0000256" key="3">
    <source>
        <dbReference type="ARBA" id="ARBA00022552"/>
    </source>
</evidence>
<dbReference type="OrthoDB" id="9810331at2"/>
<proteinExistence type="inferred from homology"/>
<keyword evidence="9" id="KW-1185">Reference proteome</keyword>
<keyword evidence="4 5" id="KW-0143">Chaperone</keyword>
<dbReference type="SUPFAM" id="SSF50346">
    <property type="entry name" value="PRC-barrel domain"/>
    <property type="match status" value="1"/>
</dbReference>
<sequence>MKKQFLETGEIVTTHGIKGEVRVYPWCDTPDFLTDFKHVYLKKGEIKLTVEDARVHKNIVIMKLEGYDTIERAVTLRGQVLYISRSDVKLAEGEYFVQDLIGIKVIDDDTGEEYGVITDVSQTGANDVYTIKNGELEYLIPAIPQVIIDTDTEREIMRIKPLEGLFNPD</sequence>
<evidence type="ECO:0000256" key="4">
    <source>
        <dbReference type="ARBA" id="ARBA00023186"/>
    </source>
</evidence>
<dbReference type="InterPro" id="IPR036976">
    <property type="entry name" value="RimM_N_sf"/>
</dbReference>
<comment type="subunit">
    <text evidence="5">Binds ribosomal protein uS19.</text>
</comment>
<dbReference type="Pfam" id="PF24986">
    <property type="entry name" value="PRC_RimM"/>
    <property type="match status" value="1"/>
</dbReference>
<dbReference type="InterPro" id="IPR002676">
    <property type="entry name" value="RimM_N"/>
</dbReference>
<dbReference type="EMBL" id="FNID01000004">
    <property type="protein sequence ID" value="SDM72516.1"/>
    <property type="molecule type" value="Genomic_DNA"/>
</dbReference>
<evidence type="ECO:0000259" key="6">
    <source>
        <dbReference type="Pfam" id="PF01782"/>
    </source>
</evidence>
<dbReference type="GO" id="GO:0006364">
    <property type="term" value="P:rRNA processing"/>
    <property type="evidence" value="ECO:0007669"/>
    <property type="project" value="UniProtKB-UniRule"/>
</dbReference>
<dbReference type="Gene3D" id="2.30.30.240">
    <property type="entry name" value="PRC-barrel domain"/>
    <property type="match status" value="1"/>
</dbReference>
<dbReference type="InterPro" id="IPR056792">
    <property type="entry name" value="PRC_RimM"/>
</dbReference>
<dbReference type="GO" id="GO:0043022">
    <property type="term" value="F:ribosome binding"/>
    <property type="evidence" value="ECO:0007669"/>
    <property type="project" value="InterPro"/>
</dbReference>
<dbReference type="Pfam" id="PF01782">
    <property type="entry name" value="RimM"/>
    <property type="match status" value="1"/>
</dbReference>
<dbReference type="PANTHER" id="PTHR33692">
    <property type="entry name" value="RIBOSOME MATURATION FACTOR RIMM"/>
    <property type="match status" value="1"/>
</dbReference>
<evidence type="ECO:0000256" key="5">
    <source>
        <dbReference type="HAMAP-Rule" id="MF_00014"/>
    </source>
</evidence>
<comment type="domain">
    <text evidence="5">The PRC barrel domain binds ribosomal protein uS19.</text>
</comment>
<reference evidence="8 9" key="1">
    <citation type="submission" date="2016-10" db="EMBL/GenBank/DDBJ databases">
        <authorList>
            <person name="de Groot N.N."/>
        </authorList>
    </citation>
    <scope>NUCLEOTIDE SEQUENCE [LARGE SCALE GENOMIC DNA]</scope>
    <source>
        <strain evidence="8 9">CGMCC 1.5012</strain>
    </source>
</reference>
<dbReference type="GO" id="GO:0005840">
    <property type="term" value="C:ribosome"/>
    <property type="evidence" value="ECO:0007669"/>
    <property type="project" value="InterPro"/>
</dbReference>
<name>A0A1G9VK76_9FIRM</name>
<dbReference type="RefSeq" id="WP_092638089.1">
    <property type="nucleotide sequence ID" value="NZ_FNID01000004.1"/>
</dbReference>
<dbReference type="InterPro" id="IPR011961">
    <property type="entry name" value="RimM"/>
</dbReference>
<evidence type="ECO:0000313" key="9">
    <source>
        <dbReference type="Proteomes" id="UP000199182"/>
    </source>
</evidence>
<dbReference type="Gene3D" id="2.40.30.60">
    <property type="entry name" value="RimM"/>
    <property type="match status" value="1"/>
</dbReference>
<keyword evidence="3 5" id="KW-0698">rRNA processing</keyword>
<evidence type="ECO:0000256" key="1">
    <source>
        <dbReference type="ARBA" id="ARBA00022490"/>
    </source>
</evidence>
<evidence type="ECO:0000259" key="7">
    <source>
        <dbReference type="Pfam" id="PF24986"/>
    </source>
</evidence>
<keyword evidence="2 5" id="KW-0690">Ribosome biogenesis</keyword>
<dbReference type="AlphaFoldDB" id="A0A1G9VK76"/>
<comment type="similarity">
    <text evidence="5">Belongs to the RimM family.</text>
</comment>
<dbReference type="GO" id="GO:0042274">
    <property type="term" value="P:ribosomal small subunit biogenesis"/>
    <property type="evidence" value="ECO:0007669"/>
    <property type="project" value="UniProtKB-UniRule"/>
</dbReference>
<dbReference type="STRING" id="258515.SAMN05192585_10429"/>
<comment type="function">
    <text evidence="5">An accessory protein needed during the final step in the assembly of 30S ribosomal subunit, possibly for assembly of the head region. Essential for efficient processing of 16S rRNA. May be needed both before and after RbfA during the maturation of 16S rRNA. It has affinity for free ribosomal 30S subunits but not for 70S ribosomes.</text>
</comment>
<evidence type="ECO:0000313" key="8">
    <source>
        <dbReference type="EMBL" id="SDM72516.1"/>
    </source>
</evidence>
<keyword evidence="1 5" id="KW-0963">Cytoplasm</keyword>
<organism evidence="8 9">
    <name type="scientific">Acetanaerobacterium elongatum</name>
    <dbReference type="NCBI Taxonomy" id="258515"/>
    <lineage>
        <taxon>Bacteria</taxon>
        <taxon>Bacillati</taxon>
        <taxon>Bacillota</taxon>
        <taxon>Clostridia</taxon>
        <taxon>Eubacteriales</taxon>
        <taxon>Oscillospiraceae</taxon>
        <taxon>Acetanaerobacterium</taxon>
    </lineage>
</organism>
<dbReference type="PANTHER" id="PTHR33692:SF1">
    <property type="entry name" value="RIBOSOME MATURATION FACTOR RIMM"/>
    <property type="match status" value="1"/>
</dbReference>
<dbReference type="HAMAP" id="MF_00014">
    <property type="entry name" value="Ribosome_mat_RimM"/>
    <property type="match status" value="1"/>
</dbReference>
<comment type="subcellular location">
    <subcellularLocation>
        <location evidence="5">Cytoplasm</location>
    </subcellularLocation>
</comment>